<accession>A0A3P6UXC8</accession>
<dbReference type="EMBL" id="UYRV01028895">
    <property type="protein sequence ID" value="VDK82914.1"/>
    <property type="molecule type" value="Genomic_DNA"/>
</dbReference>
<proteinExistence type="predicted"/>
<dbReference type="Proteomes" id="UP000271889">
    <property type="component" value="Unassembled WGS sequence"/>
</dbReference>
<evidence type="ECO:0000313" key="2">
    <source>
        <dbReference type="EMBL" id="VDK82914.1"/>
    </source>
</evidence>
<evidence type="ECO:0000313" key="3">
    <source>
        <dbReference type="Proteomes" id="UP000271889"/>
    </source>
</evidence>
<evidence type="ECO:0000256" key="1">
    <source>
        <dbReference type="SAM" id="SignalP"/>
    </source>
</evidence>
<keyword evidence="1" id="KW-0732">Signal</keyword>
<organism evidence="2 3">
    <name type="scientific">Cylicostephanus goldi</name>
    <name type="common">Nematode worm</name>
    <dbReference type="NCBI Taxonomy" id="71465"/>
    <lineage>
        <taxon>Eukaryota</taxon>
        <taxon>Metazoa</taxon>
        <taxon>Ecdysozoa</taxon>
        <taxon>Nematoda</taxon>
        <taxon>Chromadorea</taxon>
        <taxon>Rhabditida</taxon>
        <taxon>Rhabditina</taxon>
        <taxon>Rhabditomorpha</taxon>
        <taxon>Strongyloidea</taxon>
        <taxon>Strongylidae</taxon>
        <taxon>Cylicostephanus</taxon>
    </lineage>
</organism>
<dbReference type="AlphaFoldDB" id="A0A3P6UXC8"/>
<keyword evidence="3" id="KW-1185">Reference proteome</keyword>
<name>A0A3P6UXC8_CYLGO</name>
<protein>
    <submittedName>
        <fullName evidence="2">Uncharacterized protein</fullName>
    </submittedName>
</protein>
<gene>
    <name evidence="2" type="ORF">CGOC_LOCUS8043</name>
</gene>
<reference evidence="2 3" key="1">
    <citation type="submission" date="2018-11" db="EMBL/GenBank/DDBJ databases">
        <authorList>
            <consortium name="Pathogen Informatics"/>
        </authorList>
    </citation>
    <scope>NUCLEOTIDE SEQUENCE [LARGE SCALE GENOMIC DNA]</scope>
</reference>
<sequence>MWLVLPLLLLVSVWAQETSVEPQPGMVIAQRLAETLPRLPNVISGQMEGKPEELRSMISHMLGDGLISQLVTNPLGVSPWNYNLILIRNEFFRWLKEWVFSSATLGLTKLMLRKRCCWEAEIPVPFRYFHCEFFVLLSII</sequence>
<feature type="signal peptide" evidence="1">
    <location>
        <begin position="1"/>
        <end position="15"/>
    </location>
</feature>
<feature type="chain" id="PRO_5018065136" evidence="1">
    <location>
        <begin position="16"/>
        <end position="140"/>
    </location>
</feature>
<dbReference type="OrthoDB" id="5811183at2759"/>